<gene>
    <name evidence="2" type="ORF">C8A05DRAFT_18009</name>
</gene>
<sequence>VGSTVLIPTGSRVQGSSWSQIQGAGFYFSDMQHPKVMVRAGNKGDVGTMEIVEMLFSVRGSTAGAILMEWNTAASEQGAAAMWDSHFRVGGALGSDLDLATCPKFSEKAECIAASLMFHVTPQANGYFENVWAWVADHDNDRSIYNQPDSSIGARGMLIESKGPSWFYGGGSEHLVLYNYLLSGAKSVYMGHIQTESPYFQPMPGAPAPFGAAAAFPNDPDFSGCNYTANTDNEACRYAWGMRIIDSTDVTIHSAGLYSFFNAYYQDCIETKSCQEHMLEVRGSTGVVVYNLFTVATVHMADGVDGSKVLQADGNQRGFTTEVSVWVPVPGADNVDIVWVGTDVWNKPTVSCSKAPCLLIMPTSALDSETTIFPSPYTTSFEYGNVQTTSVNGVATSVFVTSVVVVTIEIPPITTRGMPFSNVNVSTTGAVPITIYPSINIPPIGIPLPDGSGGSTTRPVTLPPWPQVNAGPPIDFTDPRTAPAAVPSGGGTIPRGGPTTYYTPIGVPVTVSSAVVTTVKFPASTAAFTMSSPATTTISFGTPAIAVGTTCRGSGISTFNFACPTARVVTFLGSTAAVVTVDCSLITAWSIPTGSSTTTTTPLPIYGTWPMWGRILPVTTSVDKPQPTDDGVVVPCRAWFFFICISWPEIHIDGWHWILPPGIYGPGPPPINLIKWPPGITISGKLPDWPRITIGRDNQLTTEEKKDCQTQTAKACTTTAFVSGTSTLSSATRCETISGCSISVSASTTISTIDTQTPAPIGTLFPEPRPSGTRGAAYTNSVLSALSVELAHAEALADATTIAYTPGTTAGPSCNPAARTACGGTLCSGYWCTLVPPPGIPPPGFRDPKNPNSRGYSAPETIINPPSATTTTAKPSCPANPPCNCNESGCDSCSPQCCYDGTCPKPTTSQPTATKGSCDGFDCRACGSPFDDACCRSSFCQVRVLVVGGVGRTG</sequence>
<dbReference type="InterPro" id="IPR039279">
    <property type="entry name" value="QRT3-like"/>
</dbReference>
<dbReference type="EMBL" id="MU855767">
    <property type="protein sequence ID" value="KAK3899572.1"/>
    <property type="molecule type" value="Genomic_DNA"/>
</dbReference>
<feature type="region of interest" description="Disordered" evidence="1">
    <location>
        <begin position="845"/>
        <end position="865"/>
    </location>
</feature>
<evidence type="ECO:0000313" key="3">
    <source>
        <dbReference type="Proteomes" id="UP001303889"/>
    </source>
</evidence>
<feature type="non-terminal residue" evidence="2">
    <location>
        <position position="1"/>
    </location>
</feature>
<dbReference type="Proteomes" id="UP001303889">
    <property type="component" value="Unassembled WGS sequence"/>
</dbReference>
<keyword evidence="3" id="KW-1185">Reference proteome</keyword>
<proteinExistence type="predicted"/>
<organism evidence="2 3">
    <name type="scientific">Staphylotrichum tortipilum</name>
    <dbReference type="NCBI Taxonomy" id="2831512"/>
    <lineage>
        <taxon>Eukaryota</taxon>
        <taxon>Fungi</taxon>
        <taxon>Dikarya</taxon>
        <taxon>Ascomycota</taxon>
        <taxon>Pezizomycotina</taxon>
        <taxon>Sordariomycetes</taxon>
        <taxon>Sordariomycetidae</taxon>
        <taxon>Sordariales</taxon>
        <taxon>Chaetomiaceae</taxon>
        <taxon>Staphylotrichum</taxon>
    </lineage>
</organism>
<dbReference type="InterPro" id="IPR012334">
    <property type="entry name" value="Pectin_lyas_fold"/>
</dbReference>
<evidence type="ECO:0000256" key="1">
    <source>
        <dbReference type="SAM" id="MobiDB-lite"/>
    </source>
</evidence>
<comment type="caution">
    <text evidence="2">The sequence shown here is derived from an EMBL/GenBank/DDBJ whole genome shotgun (WGS) entry which is preliminary data.</text>
</comment>
<protein>
    <submittedName>
        <fullName evidence="2">Uncharacterized protein</fullName>
    </submittedName>
</protein>
<dbReference type="PANTHER" id="PTHR33928">
    <property type="entry name" value="POLYGALACTURONASE QRT3"/>
    <property type="match status" value="1"/>
</dbReference>
<accession>A0AAN6MET9</accession>
<reference evidence="2" key="1">
    <citation type="journal article" date="2023" name="Mol. Phylogenet. Evol.">
        <title>Genome-scale phylogeny and comparative genomics of the fungal order Sordariales.</title>
        <authorList>
            <person name="Hensen N."/>
            <person name="Bonometti L."/>
            <person name="Westerberg I."/>
            <person name="Brannstrom I.O."/>
            <person name="Guillou S."/>
            <person name="Cros-Aarteil S."/>
            <person name="Calhoun S."/>
            <person name="Haridas S."/>
            <person name="Kuo A."/>
            <person name="Mondo S."/>
            <person name="Pangilinan J."/>
            <person name="Riley R."/>
            <person name="LaButti K."/>
            <person name="Andreopoulos B."/>
            <person name="Lipzen A."/>
            <person name="Chen C."/>
            <person name="Yan M."/>
            <person name="Daum C."/>
            <person name="Ng V."/>
            <person name="Clum A."/>
            <person name="Steindorff A."/>
            <person name="Ohm R.A."/>
            <person name="Martin F."/>
            <person name="Silar P."/>
            <person name="Natvig D.O."/>
            <person name="Lalanne C."/>
            <person name="Gautier V."/>
            <person name="Ament-Velasquez S.L."/>
            <person name="Kruys A."/>
            <person name="Hutchinson M.I."/>
            <person name="Powell A.J."/>
            <person name="Barry K."/>
            <person name="Miller A.N."/>
            <person name="Grigoriev I.V."/>
            <person name="Debuchy R."/>
            <person name="Gladieux P."/>
            <person name="Hiltunen Thoren M."/>
            <person name="Johannesson H."/>
        </authorList>
    </citation>
    <scope>NUCLEOTIDE SEQUENCE</scope>
    <source>
        <strain evidence="2">CBS 103.79</strain>
    </source>
</reference>
<dbReference type="AlphaFoldDB" id="A0AAN6MET9"/>
<reference evidence="2" key="2">
    <citation type="submission" date="2023-05" db="EMBL/GenBank/DDBJ databases">
        <authorList>
            <consortium name="Lawrence Berkeley National Laboratory"/>
            <person name="Steindorff A."/>
            <person name="Hensen N."/>
            <person name="Bonometti L."/>
            <person name="Westerberg I."/>
            <person name="Brannstrom I.O."/>
            <person name="Guillou S."/>
            <person name="Cros-Aarteil S."/>
            <person name="Calhoun S."/>
            <person name="Haridas S."/>
            <person name="Kuo A."/>
            <person name="Mondo S."/>
            <person name="Pangilinan J."/>
            <person name="Riley R."/>
            <person name="Labutti K."/>
            <person name="Andreopoulos B."/>
            <person name="Lipzen A."/>
            <person name="Chen C."/>
            <person name="Yanf M."/>
            <person name="Daum C."/>
            <person name="Ng V."/>
            <person name="Clum A."/>
            <person name="Ohm R."/>
            <person name="Martin F."/>
            <person name="Silar P."/>
            <person name="Natvig D."/>
            <person name="Lalanne C."/>
            <person name="Gautier V."/>
            <person name="Ament-Velasquez S.L."/>
            <person name="Kruys A."/>
            <person name="Hutchinson M.I."/>
            <person name="Powell A.J."/>
            <person name="Barry K."/>
            <person name="Miller A.N."/>
            <person name="Grigoriev I.V."/>
            <person name="Debuchy R."/>
            <person name="Gladieux P."/>
            <person name="Thoren M.H."/>
            <person name="Johannesson H."/>
        </authorList>
    </citation>
    <scope>NUCLEOTIDE SEQUENCE</scope>
    <source>
        <strain evidence="2">CBS 103.79</strain>
    </source>
</reference>
<name>A0AAN6MET9_9PEZI</name>
<dbReference type="Gene3D" id="2.160.20.10">
    <property type="entry name" value="Single-stranded right-handed beta-helix, Pectin lyase-like"/>
    <property type="match status" value="1"/>
</dbReference>
<dbReference type="InterPro" id="IPR011050">
    <property type="entry name" value="Pectin_lyase_fold/virulence"/>
</dbReference>
<dbReference type="SUPFAM" id="SSF51126">
    <property type="entry name" value="Pectin lyase-like"/>
    <property type="match status" value="1"/>
</dbReference>
<dbReference type="GO" id="GO:0004650">
    <property type="term" value="F:polygalacturonase activity"/>
    <property type="evidence" value="ECO:0007669"/>
    <property type="project" value="InterPro"/>
</dbReference>
<evidence type="ECO:0000313" key="2">
    <source>
        <dbReference type="EMBL" id="KAK3899572.1"/>
    </source>
</evidence>
<dbReference type="PANTHER" id="PTHR33928:SF2">
    <property type="entry name" value="PECTATE LYASE SUPERFAMILY PROTEIN DOMAIN-CONTAINING PROTEIN-RELATED"/>
    <property type="match status" value="1"/>
</dbReference>